<keyword evidence="3" id="KW-1185">Reference proteome</keyword>
<reference evidence="2 3" key="1">
    <citation type="journal article" date="2021" name="Nat. Commun.">
        <title>Genetic determinants of endophytism in the Arabidopsis root mycobiome.</title>
        <authorList>
            <person name="Mesny F."/>
            <person name="Miyauchi S."/>
            <person name="Thiergart T."/>
            <person name="Pickel B."/>
            <person name="Atanasova L."/>
            <person name="Karlsson M."/>
            <person name="Huettel B."/>
            <person name="Barry K.W."/>
            <person name="Haridas S."/>
            <person name="Chen C."/>
            <person name="Bauer D."/>
            <person name="Andreopoulos W."/>
            <person name="Pangilinan J."/>
            <person name="LaButti K."/>
            <person name="Riley R."/>
            <person name="Lipzen A."/>
            <person name="Clum A."/>
            <person name="Drula E."/>
            <person name="Henrissat B."/>
            <person name="Kohler A."/>
            <person name="Grigoriev I.V."/>
            <person name="Martin F.M."/>
            <person name="Hacquard S."/>
        </authorList>
    </citation>
    <scope>NUCLEOTIDE SEQUENCE [LARGE SCALE GENOMIC DNA]</scope>
    <source>
        <strain evidence="2 3">MPI-CAGE-CH-0241</strain>
    </source>
</reference>
<gene>
    <name evidence="2" type="ORF">B0T10DRAFT_250983</name>
</gene>
<keyword evidence="1" id="KW-0812">Transmembrane</keyword>
<protein>
    <submittedName>
        <fullName evidence="2">Uncharacterized protein</fullName>
    </submittedName>
</protein>
<dbReference type="EMBL" id="JAGPYM010000005">
    <property type="protein sequence ID" value="KAH6894395.1"/>
    <property type="molecule type" value="Genomic_DNA"/>
</dbReference>
<name>A0A9P9ASZ4_9HYPO</name>
<proteinExistence type="predicted"/>
<accession>A0A9P9ASZ4</accession>
<dbReference type="OrthoDB" id="10620842at2759"/>
<feature type="transmembrane region" description="Helical" evidence="1">
    <location>
        <begin position="12"/>
        <end position="33"/>
    </location>
</feature>
<comment type="caution">
    <text evidence="2">The sequence shown here is derived from an EMBL/GenBank/DDBJ whole genome shotgun (WGS) entry which is preliminary data.</text>
</comment>
<evidence type="ECO:0000313" key="2">
    <source>
        <dbReference type="EMBL" id="KAH6894395.1"/>
    </source>
</evidence>
<keyword evidence="1" id="KW-1133">Transmembrane helix</keyword>
<organism evidence="2 3">
    <name type="scientific">Thelonectria olida</name>
    <dbReference type="NCBI Taxonomy" id="1576542"/>
    <lineage>
        <taxon>Eukaryota</taxon>
        <taxon>Fungi</taxon>
        <taxon>Dikarya</taxon>
        <taxon>Ascomycota</taxon>
        <taxon>Pezizomycotina</taxon>
        <taxon>Sordariomycetes</taxon>
        <taxon>Hypocreomycetidae</taxon>
        <taxon>Hypocreales</taxon>
        <taxon>Nectriaceae</taxon>
        <taxon>Thelonectria</taxon>
    </lineage>
</organism>
<dbReference type="Proteomes" id="UP000777438">
    <property type="component" value="Unassembled WGS sequence"/>
</dbReference>
<dbReference type="AlphaFoldDB" id="A0A9P9ASZ4"/>
<keyword evidence="1" id="KW-0472">Membrane</keyword>
<sequence length="163" mass="18220">MTWTHGCHEGLSMPACTFASVAITSSFALPGYCTKSKQYSKRHWGLSLFTKRSISWECSAMALWSAALPSCIVRPWQKKPPFVVLRWHHATLQPSAHLFRTSTALSSGEVGADPKQTTMANFTNLMRERQLVESIIEDWGCHVDVHHSLAWPANFSPLPTHLG</sequence>
<evidence type="ECO:0000256" key="1">
    <source>
        <dbReference type="SAM" id="Phobius"/>
    </source>
</evidence>
<evidence type="ECO:0000313" key="3">
    <source>
        <dbReference type="Proteomes" id="UP000777438"/>
    </source>
</evidence>